<dbReference type="PANTHER" id="PTHR10302:SF27">
    <property type="entry name" value="SINGLE-STRANDED DNA-BINDING PROTEIN"/>
    <property type="match status" value="1"/>
</dbReference>
<organism evidence="5">
    <name type="scientific">Streptomyces sp. R39</name>
    <dbReference type="NCBI Taxonomy" id="3238631"/>
    <lineage>
        <taxon>Bacteria</taxon>
        <taxon>Bacillati</taxon>
        <taxon>Actinomycetota</taxon>
        <taxon>Actinomycetes</taxon>
        <taxon>Kitasatosporales</taxon>
        <taxon>Streptomycetaceae</taxon>
        <taxon>Streptomyces</taxon>
    </lineage>
</organism>
<dbReference type="NCBIfam" id="TIGR00621">
    <property type="entry name" value="ssb"/>
    <property type="match status" value="1"/>
</dbReference>
<geneLocation type="plasmid" evidence="5">
    <name>unnamed1</name>
</geneLocation>
<evidence type="ECO:0000256" key="2">
    <source>
        <dbReference type="HAMAP-Rule" id="MF_00984"/>
    </source>
</evidence>
<proteinExistence type="inferred from homology"/>
<dbReference type="InterPro" id="IPR011344">
    <property type="entry name" value="ssDNA-bd"/>
</dbReference>
<comment type="subunit">
    <text evidence="2">Homotetramer.</text>
</comment>
<evidence type="ECO:0000313" key="5">
    <source>
        <dbReference type="EMBL" id="XDQ49901.1"/>
    </source>
</evidence>
<dbReference type="GO" id="GO:0003697">
    <property type="term" value="F:single-stranded DNA binding"/>
    <property type="evidence" value="ECO:0007669"/>
    <property type="project" value="UniProtKB-UniRule"/>
</dbReference>
<feature type="region of interest" description="Disordered" evidence="4">
    <location>
        <begin position="122"/>
        <end position="164"/>
    </location>
</feature>
<dbReference type="AlphaFoldDB" id="A0AB39R5Q1"/>
<dbReference type="SUPFAM" id="SSF50249">
    <property type="entry name" value="Nucleic acid-binding proteins"/>
    <property type="match status" value="1"/>
</dbReference>
<dbReference type="InterPro" id="IPR000424">
    <property type="entry name" value="Primosome_PriB/ssb"/>
</dbReference>
<dbReference type="GO" id="GO:0006260">
    <property type="term" value="P:DNA replication"/>
    <property type="evidence" value="ECO:0007669"/>
    <property type="project" value="InterPro"/>
</dbReference>
<sequence length="164" mass="18046">MTGEPIVTITGNLVADPELRFTGQGTPVARFRVASTPRVYDRGTGQWSDGESLFITCTAWRQVAEHVCESLQRGMQVIVQGRLRQRTYTDRDGVKRTVFDLDADDVGLSLRHRIAYTDSTLPTALAQPPAPAPVPAAPAARQKAPGHGQRPSRPLRHPGWARLR</sequence>
<keyword evidence="1 2" id="KW-0238">DNA-binding</keyword>
<evidence type="ECO:0000256" key="3">
    <source>
        <dbReference type="RuleBase" id="RU000524"/>
    </source>
</evidence>
<dbReference type="HAMAP" id="MF_00984">
    <property type="entry name" value="SSB"/>
    <property type="match status" value="1"/>
</dbReference>
<gene>
    <name evidence="5" type="primary">ssb</name>
    <name evidence="5" type="ORF">AB5J52_48120</name>
</gene>
<evidence type="ECO:0000256" key="4">
    <source>
        <dbReference type="SAM" id="MobiDB-lite"/>
    </source>
</evidence>
<dbReference type="GO" id="GO:0009295">
    <property type="term" value="C:nucleoid"/>
    <property type="evidence" value="ECO:0007669"/>
    <property type="project" value="TreeGrafter"/>
</dbReference>
<accession>A0AB39R5Q1</accession>
<dbReference type="CDD" id="cd04496">
    <property type="entry name" value="SSB_OBF"/>
    <property type="match status" value="1"/>
</dbReference>
<dbReference type="PROSITE" id="PS50935">
    <property type="entry name" value="SSB"/>
    <property type="match status" value="1"/>
</dbReference>
<reference evidence="5" key="1">
    <citation type="submission" date="2024-07" db="EMBL/GenBank/DDBJ databases">
        <authorList>
            <person name="Yu S.T."/>
        </authorList>
    </citation>
    <scope>NUCLEOTIDE SEQUENCE</scope>
    <source>
        <strain evidence="5">R39</strain>
        <plasmid evidence="5">unnamed1</plasmid>
    </source>
</reference>
<comment type="caution">
    <text evidence="2">Lacks conserved residue(s) required for the propagation of feature annotation.</text>
</comment>
<dbReference type="Pfam" id="PF00436">
    <property type="entry name" value="SSB"/>
    <property type="match status" value="1"/>
</dbReference>
<dbReference type="RefSeq" id="WP_355713276.1">
    <property type="nucleotide sequence ID" value="NZ_CP163442.1"/>
</dbReference>
<name>A0AB39R5Q1_9ACTN</name>
<evidence type="ECO:0000256" key="1">
    <source>
        <dbReference type="ARBA" id="ARBA00023125"/>
    </source>
</evidence>
<dbReference type="Gene3D" id="2.40.50.140">
    <property type="entry name" value="Nucleic acid-binding proteins"/>
    <property type="match status" value="1"/>
</dbReference>
<dbReference type="EMBL" id="CP163442">
    <property type="protein sequence ID" value="XDQ49901.1"/>
    <property type="molecule type" value="Genomic_DNA"/>
</dbReference>
<dbReference type="PANTHER" id="PTHR10302">
    <property type="entry name" value="SINGLE-STRANDED DNA-BINDING PROTEIN"/>
    <property type="match status" value="1"/>
</dbReference>
<protein>
    <recommendedName>
        <fullName evidence="2 3">Single-stranded DNA-binding protein</fullName>
        <shortName evidence="2">SSB</shortName>
    </recommendedName>
</protein>
<keyword evidence="5" id="KW-0614">Plasmid</keyword>
<dbReference type="InterPro" id="IPR012340">
    <property type="entry name" value="NA-bd_OB-fold"/>
</dbReference>